<feature type="transmembrane region" description="Helical" evidence="2">
    <location>
        <begin position="173"/>
        <end position="193"/>
    </location>
</feature>
<dbReference type="OrthoDB" id="3596604at2759"/>
<sequence>MAYQSYNHVEPFDHLGDAGAGTVYQSPASYSQPWGQHDGDLSSPEIEMHPTSRPGAPTHRASGNSQYSTTSTLFPSNGEPSTHPYPQLHPPPTNTFPDGEHQSFLNDPMNKLDHTFTTNSFVPYKDNTGRQLRHILIGSSSRFLVTAALCAGYLIATVVWRNKGVQSENQKRLYNTISTGISISLSLNIASSFKDMALNMRWPILSSKKRSLEEIDLILHADSMMKLGKLALTAKSPAVILTCLSWLLINILAQAGVAVLGLTYSWDTDYSAVLKSDHPGNISVPNMDHFYPGVTNRDLSVQDEEYTAHVYGGLARDFGVDDIVNTPKYGDIYNNSAAMFFQDYSKSSLEYTFLNSPANTLGGFDTFSMYSERTINVTYKCESHKVTANGNGTFNNITVGDGIGEVYVSHLVEESTSFFTNMPSNGTHLVNNRCDDNYRCSIVEAFEASATDPWYYKCNITVGKTTNDPSNDSWVSDNMAFLAASSIAAQIGYMDETGQEVQIYPNGSYWGMPLSGDATEMGMTMSTFAIGAIGGASMYNPPKPVQGIVPSQGSQLDVGHQYFFYTIIGLIVGCHLLFCTIVAVLANRVTVGPDGHLAMSLLLRPIADSLEGVSGGRKNNAYKDATKRTSAKYEKARNGRWILNMT</sequence>
<keyword evidence="4" id="KW-1185">Reference proteome</keyword>
<reference evidence="3 4" key="1">
    <citation type="submission" date="2018-05" db="EMBL/GenBank/DDBJ databases">
        <title>Whole genome sequencing for identification of molecular markers to develop diagnostic detection tools for the regulated plant pathogen Lachnellula willkommii.</title>
        <authorList>
            <person name="Giroux E."/>
            <person name="Bilodeau G."/>
        </authorList>
    </citation>
    <scope>NUCLEOTIDE SEQUENCE [LARGE SCALE GENOMIC DNA]</scope>
    <source>
        <strain evidence="3 4">CBS 203.66</strain>
    </source>
</reference>
<proteinExistence type="predicted"/>
<evidence type="ECO:0000256" key="1">
    <source>
        <dbReference type="SAM" id="MobiDB-lite"/>
    </source>
</evidence>
<protein>
    <submittedName>
        <fullName evidence="3">Uncharacterized protein</fullName>
    </submittedName>
</protein>
<comment type="caution">
    <text evidence="3">The sequence shown here is derived from an EMBL/GenBank/DDBJ whole genome shotgun (WGS) entry which is preliminary data.</text>
</comment>
<feature type="transmembrane region" description="Helical" evidence="2">
    <location>
        <begin position="238"/>
        <end position="266"/>
    </location>
</feature>
<name>A0A8T9B9F6_9HELO</name>
<keyword evidence="2" id="KW-1133">Transmembrane helix</keyword>
<feature type="region of interest" description="Disordered" evidence="1">
    <location>
        <begin position="23"/>
        <end position="107"/>
    </location>
</feature>
<accession>A0A8T9B9F6</accession>
<dbReference type="AlphaFoldDB" id="A0A8T9B9F6"/>
<dbReference type="EMBL" id="QGMF01000335">
    <property type="protein sequence ID" value="TVY16694.1"/>
    <property type="molecule type" value="Genomic_DNA"/>
</dbReference>
<keyword evidence="2" id="KW-0812">Transmembrane</keyword>
<evidence type="ECO:0000313" key="3">
    <source>
        <dbReference type="EMBL" id="TVY16694.1"/>
    </source>
</evidence>
<organism evidence="3 4">
    <name type="scientific">Lachnellula arida</name>
    <dbReference type="NCBI Taxonomy" id="1316785"/>
    <lineage>
        <taxon>Eukaryota</taxon>
        <taxon>Fungi</taxon>
        <taxon>Dikarya</taxon>
        <taxon>Ascomycota</taxon>
        <taxon>Pezizomycotina</taxon>
        <taxon>Leotiomycetes</taxon>
        <taxon>Helotiales</taxon>
        <taxon>Lachnaceae</taxon>
        <taxon>Lachnellula</taxon>
    </lineage>
</organism>
<gene>
    <name evidence="3" type="ORF">LARI1_G003911</name>
</gene>
<dbReference type="Proteomes" id="UP000469559">
    <property type="component" value="Unassembled WGS sequence"/>
</dbReference>
<feature type="compositionally biased region" description="Polar residues" evidence="1">
    <location>
        <begin position="23"/>
        <end position="34"/>
    </location>
</feature>
<feature type="transmembrane region" description="Helical" evidence="2">
    <location>
        <begin position="143"/>
        <end position="161"/>
    </location>
</feature>
<evidence type="ECO:0000256" key="2">
    <source>
        <dbReference type="SAM" id="Phobius"/>
    </source>
</evidence>
<feature type="compositionally biased region" description="Polar residues" evidence="1">
    <location>
        <begin position="61"/>
        <end position="80"/>
    </location>
</feature>
<evidence type="ECO:0000313" key="4">
    <source>
        <dbReference type="Proteomes" id="UP000469559"/>
    </source>
</evidence>
<keyword evidence="2" id="KW-0472">Membrane</keyword>
<feature type="transmembrane region" description="Helical" evidence="2">
    <location>
        <begin position="562"/>
        <end position="586"/>
    </location>
</feature>